<evidence type="ECO:0000256" key="4">
    <source>
        <dbReference type="ARBA" id="ARBA00022692"/>
    </source>
</evidence>
<comment type="subcellular location">
    <subcellularLocation>
        <location evidence="1 8">Cell outer membrane</location>
        <topology evidence="1 8">Multi-pass membrane protein</topology>
    </subcellularLocation>
</comment>
<dbReference type="Pfam" id="PF00593">
    <property type="entry name" value="TonB_dep_Rec_b-barrel"/>
    <property type="match status" value="1"/>
</dbReference>
<evidence type="ECO:0000256" key="10">
    <source>
        <dbReference type="SAM" id="MobiDB-lite"/>
    </source>
</evidence>
<feature type="domain" description="TonB-dependent receptor-like beta-barrel" evidence="11">
    <location>
        <begin position="401"/>
        <end position="948"/>
    </location>
</feature>
<evidence type="ECO:0000256" key="7">
    <source>
        <dbReference type="ARBA" id="ARBA00023237"/>
    </source>
</evidence>
<dbReference type="PANTHER" id="PTHR47234:SF3">
    <property type="entry name" value="SECRETIN_TONB SHORT N-TERMINAL DOMAIN-CONTAINING PROTEIN"/>
    <property type="match status" value="1"/>
</dbReference>
<evidence type="ECO:0000256" key="9">
    <source>
        <dbReference type="RuleBase" id="RU003357"/>
    </source>
</evidence>
<dbReference type="InterPro" id="IPR012910">
    <property type="entry name" value="Plug_dom"/>
</dbReference>
<dbReference type="InterPro" id="IPR039426">
    <property type="entry name" value="TonB-dep_rcpt-like"/>
</dbReference>
<feature type="compositionally biased region" description="Polar residues" evidence="10">
    <location>
        <begin position="19"/>
        <end position="29"/>
    </location>
</feature>
<evidence type="ECO:0000256" key="1">
    <source>
        <dbReference type="ARBA" id="ARBA00004571"/>
    </source>
</evidence>
<protein>
    <submittedName>
        <fullName evidence="13">TonB-dependent receptor</fullName>
    </submittedName>
</protein>
<feature type="domain" description="TonB-dependent receptor plug" evidence="12">
    <location>
        <begin position="47"/>
        <end position="163"/>
    </location>
</feature>
<dbReference type="InterPro" id="IPR036942">
    <property type="entry name" value="Beta-barrel_TonB_sf"/>
</dbReference>
<organism evidence="13 14">
    <name type="scientific">Novosphingobium flavum</name>
    <dbReference type="NCBI Taxonomy" id="1778672"/>
    <lineage>
        <taxon>Bacteria</taxon>
        <taxon>Pseudomonadati</taxon>
        <taxon>Pseudomonadota</taxon>
        <taxon>Alphaproteobacteria</taxon>
        <taxon>Sphingomonadales</taxon>
        <taxon>Sphingomonadaceae</taxon>
        <taxon>Novosphingobium</taxon>
    </lineage>
</organism>
<evidence type="ECO:0000259" key="11">
    <source>
        <dbReference type="Pfam" id="PF00593"/>
    </source>
</evidence>
<accession>A0A7X1FQY9</accession>
<dbReference type="Pfam" id="PF07715">
    <property type="entry name" value="Plug"/>
    <property type="match status" value="1"/>
</dbReference>
<keyword evidence="6 8" id="KW-0472">Membrane</keyword>
<dbReference type="Proteomes" id="UP000566813">
    <property type="component" value="Unassembled WGS sequence"/>
</dbReference>
<dbReference type="AlphaFoldDB" id="A0A7X1FQY9"/>
<comment type="similarity">
    <text evidence="8 9">Belongs to the TonB-dependent receptor family.</text>
</comment>
<evidence type="ECO:0000313" key="13">
    <source>
        <dbReference type="EMBL" id="MBC2665360.1"/>
    </source>
</evidence>
<evidence type="ECO:0000256" key="8">
    <source>
        <dbReference type="PROSITE-ProRule" id="PRU01360"/>
    </source>
</evidence>
<dbReference type="SUPFAM" id="SSF56935">
    <property type="entry name" value="Porins"/>
    <property type="match status" value="2"/>
</dbReference>
<keyword evidence="3 8" id="KW-1134">Transmembrane beta strand</keyword>
<reference evidence="13 14" key="1">
    <citation type="submission" date="2020-08" db="EMBL/GenBank/DDBJ databases">
        <title>The genome sequence of type strain Novosphingobium flavum NBRC 111647.</title>
        <authorList>
            <person name="Liu Y."/>
        </authorList>
    </citation>
    <scope>NUCLEOTIDE SEQUENCE [LARGE SCALE GENOMIC DNA]</scope>
    <source>
        <strain evidence="13 14">NBRC 111647</strain>
    </source>
</reference>
<keyword evidence="4 8" id="KW-0812">Transmembrane</keyword>
<keyword evidence="5 9" id="KW-0798">TonB box</keyword>
<dbReference type="RefSeq" id="WP_185663627.1">
    <property type="nucleotide sequence ID" value="NZ_JACLAW010000005.1"/>
</dbReference>
<evidence type="ECO:0000256" key="2">
    <source>
        <dbReference type="ARBA" id="ARBA00022448"/>
    </source>
</evidence>
<evidence type="ECO:0000256" key="3">
    <source>
        <dbReference type="ARBA" id="ARBA00022452"/>
    </source>
</evidence>
<keyword evidence="14" id="KW-1185">Reference proteome</keyword>
<dbReference type="Gene3D" id="2.170.130.10">
    <property type="entry name" value="TonB-dependent receptor, plug domain"/>
    <property type="match status" value="1"/>
</dbReference>
<dbReference type="Gene3D" id="2.40.170.20">
    <property type="entry name" value="TonB-dependent receptor, beta-barrel domain"/>
    <property type="match status" value="1"/>
</dbReference>
<proteinExistence type="inferred from homology"/>
<dbReference type="PROSITE" id="PS52016">
    <property type="entry name" value="TONB_DEPENDENT_REC_3"/>
    <property type="match status" value="1"/>
</dbReference>
<dbReference type="InterPro" id="IPR037066">
    <property type="entry name" value="Plug_dom_sf"/>
</dbReference>
<evidence type="ECO:0000313" key="14">
    <source>
        <dbReference type="Proteomes" id="UP000566813"/>
    </source>
</evidence>
<keyword evidence="2 8" id="KW-0813">Transport</keyword>
<keyword evidence="13" id="KW-0675">Receptor</keyword>
<evidence type="ECO:0000256" key="6">
    <source>
        <dbReference type="ARBA" id="ARBA00023136"/>
    </source>
</evidence>
<dbReference type="InterPro" id="IPR000531">
    <property type="entry name" value="Beta-barrel_TonB"/>
</dbReference>
<dbReference type="PANTHER" id="PTHR47234">
    <property type="match status" value="1"/>
</dbReference>
<gene>
    <name evidence="13" type="ORF">H7F51_07495</name>
</gene>
<evidence type="ECO:0000256" key="5">
    <source>
        <dbReference type="ARBA" id="ARBA00023077"/>
    </source>
</evidence>
<evidence type="ECO:0000259" key="12">
    <source>
        <dbReference type="Pfam" id="PF07715"/>
    </source>
</evidence>
<dbReference type="GO" id="GO:0009279">
    <property type="term" value="C:cell outer membrane"/>
    <property type="evidence" value="ECO:0007669"/>
    <property type="project" value="UniProtKB-SubCell"/>
</dbReference>
<keyword evidence="7 8" id="KW-0998">Cell outer membrane</keyword>
<feature type="region of interest" description="Disordered" evidence="10">
    <location>
        <begin position="1"/>
        <end position="31"/>
    </location>
</feature>
<name>A0A7X1FQY9_9SPHN</name>
<comment type="caution">
    <text evidence="13">The sequence shown here is derived from an EMBL/GenBank/DDBJ whole genome shotgun (WGS) entry which is preliminary data.</text>
</comment>
<sequence length="995" mass="105771">MFAVSPLHAQEAAREPTDGTKSAATSQADEGSEAIIVTGSRVIKNGNDSPTPVTIISADSLAQSKPTTVFEALLEQPLFAGSGGGKVGGRTGQGGNNNSIASLNLRGLGSTRSLVLLDGKRVPPQNLDGSTDLNQIPEMLLGRVDLQTGGSSAVYGSDAITGVVNFILDRKFTGIKLTASSGISQRGDEPIYDVGAAFGTNLLGDRGHFMASVQYRNDAGLQRTDRENIQKLGGPPWSMQGNGCLSSSVACVPYFISQDARDGLGTFGGLINSTSANPFNRYDFTQNGIATPFVGGTAVAGSNNQIGGNGAYNGQQVSLAAQLKMLQAFARFDYDLTDNLHFYVSGYYNRINQHTDLNSQRANGASAVTGTTNGFKLRSDNAFLPDFMRTGMQTAGITTFNLGKYFDVAGSPPFNIDWTNTNRYITAGLEGKLGGGWNWEVAYVGSRVTQKNVANETWSTARLLASLDSVLVNGVPTCWVNTQAQYTANFPGCVPINPFGPTSLTKAQHDYIVQPTDYIGTTTLMDFSGSINGSPFSTWAGPVNVAVSAEYRKLGYELVSNGPVANVVALDCNALGLLPARTSCVQPSSTNIGTAPTWPNGTAGRSPVSQKVSEIAGEADVPLITGKSFADDVRLSGAVRYADYSSTGSVNYLEPYKTAKFHALTWKAGLVWRFNDMLTLRATHSKDFRAPNLADLYLPGRTQGLATVTDFLTGAIAGQNGYNPNQQVGGNPNLKPENSRTTTVGIVLKPAHNFSVALDYYNIKIDNAITTIDGGSQAVQKACYDSGGSSPFCSLQVRPSGYTNTSTANNATLWYTASPLNIAKLSTHGLDLEMNYATELAGQPLSLRFLGSWQPTLRSEAPPSTPTDAAGVSIAKLRLQGMIRYNLTDKIRLDWSTRWRSGLKNVDPLLGAQVAPGSLDVASASFSNLNISFQPQPNYEFYFNVQNVFDKTPPTYVPIAGTSALASGAGTGGVGFYPSDDGIGRYFIVGVRMKF</sequence>
<dbReference type="EMBL" id="JACLAW010000005">
    <property type="protein sequence ID" value="MBC2665360.1"/>
    <property type="molecule type" value="Genomic_DNA"/>
</dbReference>